<dbReference type="RefSeq" id="XP_005717574.1">
    <property type="nucleotide sequence ID" value="XM_005717517.1"/>
</dbReference>
<dbReference type="GO" id="GO:0010181">
    <property type="term" value="F:FMN binding"/>
    <property type="evidence" value="ECO:0007669"/>
    <property type="project" value="InterPro"/>
</dbReference>
<dbReference type="SUPFAM" id="SSF50475">
    <property type="entry name" value="FMN-binding split barrel"/>
    <property type="match status" value="1"/>
</dbReference>
<evidence type="ECO:0000313" key="2">
    <source>
        <dbReference type="EMBL" id="CDF37703.1"/>
    </source>
</evidence>
<feature type="domain" description="Flavin reductase like" evidence="1">
    <location>
        <begin position="78"/>
        <end position="219"/>
    </location>
</feature>
<dbReference type="PhylomeDB" id="R7QIW1"/>
<dbReference type="KEGG" id="ccp:CHC_T00005951001"/>
<proteinExistence type="predicted"/>
<dbReference type="GeneID" id="17325295"/>
<dbReference type="Gramene" id="CDF37703">
    <property type="protein sequence ID" value="CDF37703"/>
    <property type="gene ID" value="CHC_T00005951001"/>
</dbReference>
<dbReference type="SMART" id="SM00903">
    <property type="entry name" value="Flavin_Reduct"/>
    <property type="match status" value="1"/>
</dbReference>
<evidence type="ECO:0000313" key="3">
    <source>
        <dbReference type="Proteomes" id="UP000012073"/>
    </source>
</evidence>
<dbReference type="InterPro" id="IPR002563">
    <property type="entry name" value="Flavin_Rdtase-like_dom"/>
</dbReference>
<dbReference type="AlphaFoldDB" id="R7QIW1"/>
<name>R7QIW1_CHOCR</name>
<dbReference type="InterPro" id="IPR012349">
    <property type="entry name" value="Split_barrel_FMN-bd"/>
</dbReference>
<keyword evidence="3" id="KW-1185">Reference proteome</keyword>
<dbReference type="Gene3D" id="2.30.110.10">
    <property type="entry name" value="Electron Transport, Fmn-binding Protein, Chain A"/>
    <property type="match status" value="1"/>
</dbReference>
<organism evidence="2 3">
    <name type="scientific">Chondrus crispus</name>
    <name type="common">Carrageen Irish moss</name>
    <name type="synonym">Polymorpha crispa</name>
    <dbReference type="NCBI Taxonomy" id="2769"/>
    <lineage>
        <taxon>Eukaryota</taxon>
        <taxon>Rhodophyta</taxon>
        <taxon>Florideophyceae</taxon>
        <taxon>Rhodymeniophycidae</taxon>
        <taxon>Gigartinales</taxon>
        <taxon>Gigartinaceae</taxon>
        <taxon>Chondrus</taxon>
    </lineage>
</organism>
<evidence type="ECO:0000259" key="1">
    <source>
        <dbReference type="SMART" id="SM00903"/>
    </source>
</evidence>
<gene>
    <name evidence="2" type="ORF">CHC_T00005951001</name>
</gene>
<dbReference type="OrthoDB" id="5985at2759"/>
<reference evidence="3" key="1">
    <citation type="journal article" date="2013" name="Proc. Natl. Acad. Sci. U.S.A.">
        <title>Genome structure and metabolic features in the red seaweed Chondrus crispus shed light on evolution of the Archaeplastida.</title>
        <authorList>
            <person name="Collen J."/>
            <person name="Porcel B."/>
            <person name="Carre W."/>
            <person name="Ball S.G."/>
            <person name="Chaparro C."/>
            <person name="Tonon T."/>
            <person name="Barbeyron T."/>
            <person name="Michel G."/>
            <person name="Noel B."/>
            <person name="Valentin K."/>
            <person name="Elias M."/>
            <person name="Artiguenave F."/>
            <person name="Arun A."/>
            <person name="Aury J.M."/>
            <person name="Barbosa-Neto J.F."/>
            <person name="Bothwell J.H."/>
            <person name="Bouget F.Y."/>
            <person name="Brillet L."/>
            <person name="Cabello-Hurtado F."/>
            <person name="Capella-Gutierrez S."/>
            <person name="Charrier B."/>
            <person name="Cladiere L."/>
            <person name="Cock J.M."/>
            <person name="Coelho S.M."/>
            <person name="Colleoni C."/>
            <person name="Czjzek M."/>
            <person name="Da Silva C."/>
            <person name="Delage L."/>
            <person name="Denoeud F."/>
            <person name="Deschamps P."/>
            <person name="Dittami S.M."/>
            <person name="Gabaldon T."/>
            <person name="Gachon C.M."/>
            <person name="Groisillier A."/>
            <person name="Herve C."/>
            <person name="Jabbari K."/>
            <person name="Katinka M."/>
            <person name="Kloareg B."/>
            <person name="Kowalczyk N."/>
            <person name="Labadie K."/>
            <person name="Leblanc C."/>
            <person name="Lopez P.J."/>
            <person name="McLachlan D.H."/>
            <person name="Meslet-Cladiere L."/>
            <person name="Moustafa A."/>
            <person name="Nehr Z."/>
            <person name="Nyvall Collen P."/>
            <person name="Panaud O."/>
            <person name="Partensky F."/>
            <person name="Poulain J."/>
            <person name="Rensing S.A."/>
            <person name="Rousvoal S."/>
            <person name="Samson G."/>
            <person name="Symeonidi A."/>
            <person name="Weissenbach J."/>
            <person name="Zambounis A."/>
            <person name="Wincker P."/>
            <person name="Boyen C."/>
        </authorList>
    </citation>
    <scope>NUCLEOTIDE SEQUENCE [LARGE SCALE GENOMIC DNA]</scope>
    <source>
        <strain evidence="3">cv. Stackhouse</strain>
    </source>
</reference>
<accession>R7QIW1</accession>
<dbReference type="Pfam" id="PF01613">
    <property type="entry name" value="Flavin_Reduct"/>
    <property type="match status" value="1"/>
</dbReference>
<sequence>MLDERKTGVTADLSLKNISVVGGCAVVQAVVTAVSLGEAEFVQAIYRDTYLAKRAVALDVPRSKLPFYPLDKQTKTLLRQMPSAMWVVSTSAAHGEDLAMTATSVTVPAAARGMMCFNVAHSSAFYAGLGGVGAGVRLFALSTRQKDIAERYVTRAALGKEDRTRVEEECMVAASCTIEHTEDVQDHHIVLTKIDGVKVPEKDEEGLMPLVWQHGKLITES</sequence>
<protein>
    <recommendedName>
        <fullName evidence="1">Flavin reductase like domain-containing protein</fullName>
    </recommendedName>
</protein>
<dbReference type="EMBL" id="HG001863">
    <property type="protein sequence ID" value="CDF37703.1"/>
    <property type="molecule type" value="Genomic_DNA"/>
</dbReference>
<dbReference type="Proteomes" id="UP000012073">
    <property type="component" value="Unassembled WGS sequence"/>
</dbReference>